<sequence length="246" mass="27668">MQAVGESVKKFYSDIVDDLLPSDEEIDIEFPTDKYADARFCKKPIQVYKERHVKADTKQTTEDLWNEHVDNDASFAASYNQTSKTSHSCEISNENQNQNYAISVSKSDSTEVRRLPKWYEVKMDVKSNLGINENQVNKKVNATKIIKETTLAETDTCRTSQSCEISNENLNQNNGISVSKPASTEVTMLASETDCSNEIEKARTKQLPNVQELGKSDEEKQIHASSSSSCVSFAEPVGEYFSIPWL</sequence>
<name>A0ABD1LX72_9FABA</name>
<comment type="caution">
    <text evidence="1">The sequence shown here is derived from an EMBL/GenBank/DDBJ whole genome shotgun (WGS) entry which is preliminary data.</text>
</comment>
<proteinExistence type="predicted"/>
<protein>
    <submittedName>
        <fullName evidence="1">Uncharacterized protein</fullName>
    </submittedName>
</protein>
<organism evidence="1 2">
    <name type="scientific">Flemingia macrophylla</name>
    <dbReference type="NCBI Taxonomy" id="520843"/>
    <lineage>
        <taxon>Eukaryota</taxon>
        <taxon>Viridiplantae</taxon>
        <taxon>Streptophyta</taxon>
        <taxon>Embryophyta</taxon>
        <taxon>Tracheophyta</taxon>
        <taxon>Spermatophyta</taxon>
        <taxon>Magnoliopsida</taxon>
        <taxon>eudicotyledons</taxon>
        <taxon>Gunneridae</taxon>
        <taxon>Pentapetalae</taxon>
        <taxon>rosids</taxon>
        <taxon>fabids</taxon>
        <taxon>Fabales</taxon>
        <taxon>Fabaceae</taxon>
        <taxon>Papilionoideae</taxon>
        <taxon>50 kb inversion clade</taxon>
        <taxon>NPAAA clade</taxon>
        <taxon>indigoferoid/millettioid clade</taxon>
        <taxon>Phaseoleae</taxon>
        <taxon>Flemingia</taxon>
    </lineage>
</organism>
<evidence type="ECO:0000313" key="1">
    <source>
        <dbReference type="EMBL" id="KAL2328122.1"/>
    </source>
</evidence>
<accession>A0ABD1LX72</accession>
<dbReference type="AlphaFoldDB" id="A0ABD1LX72"/>
<dbReference type="PANTHER" id="PTHR34659:SF13">
    <property type="entry name" value="SMP-LTD DOMAIN-CONTAINING PROTEIN"/>
    <property type="match status" value="1"/>
</dbReference>
<evidence type="ECO:0000313" key="2">
    <source>
        <dbReference type="Proteomes" id="UP001603857"/>
    </source>
</evidence>
<dbReference type="InterPro" id="IPR053273">
    <property type="entry name" value="CST_Regulator"/>
</dbReference>
<dbReference type="PANTHER" id="PTHR34659">
    <property type="entry name" value="BNAA05G11610D PROTEIN"/>
    <property type="match status" value="1"/>
</dbReference>
<gene>
    <name evidence="1" type="ORF">Fmac_021549</name>
</gene>
<keyword evidence="2" id="KW-1185">Reference proteome</keyword>
<reference evidence="1 2" key="1">
    <citation type="submission" date="2024-08" db="EMBL/GenBank/DDBJ databases">
        <title>Insights into the chromosomal genome structure of Flemingia macrophylla.</title>
        <authorList>
            <person name="Ding Y."/>
            <person name="Zhao Y."/>
            <person name="Bi W."/>
            <person name="Wu M."/>
            <person name="Zhao G."/>
            <person name="Gong Y."/>
            <person name="Li W."/>
            <person name="Zhang P."/>
        </authorList>
    </citation>
    <scope>NUCLEOTIDE SEQUENCE [LARGE SCALE GENOMIC DNA]</scope>
    <source>
        <strain evidence="1">DYQJB</strain>
        <tissue evidence="1">Leaf</tissue>
    </source>
</reference>
<dbReference type="EMBL" id="JBGMDY010000007">
    <property type="protein sequence ID" value="KAL2328122.1"/>
    <property type="molecule type" value="Genomic_DNA"/>
</dbReference>
<dbReference type="Proteomes" id="UP001603857">
    <property type="component" value="Unassembled WGS sequence"/>
</dbReference>